<dbReference type="PANTHER" id="PTHR34222">
    <property type="entry name" value="GAG_PRE-INTEGRS DOMAIN-CONTAINING PROTEIN"/>
    <property type="match status" value="1"/>
</dbReference>
<evidence type="ECO:0000313" key="1">
    <source>
        <dbReference type="EMBL" id="GAV61582.1"/>
    </source>
</evidence>
<dbReference type="EMBL" id="BDDD01000212">
    <property type="protein sequence ID" value="GAV61582.1"/>
    <property type="molecule type" value="Genomic_DNA"/>
</dbReference>
<dbReference type="AlphaFoldDB" id="A0A1Q3B1B3"/>
<comment type="caution">
    <text evidence="1">The sequence shown here is derived from an EMBL/GenBank/DDBJ whole genome shotgun (WGS) entry which is preliminary data.</text>
</comment>
<dbReference type="PANTHER" id="PTHR34222:SF97">
    <property type="entry name" value="CATALYTIC REGION, PUTATIVE-RELATED"/>
    <property type="match status" value="1"/>
</dbReference>
<dbReference type="Proteomes" id="UP000187406">
    <property type="component" value="Unassembled WGS sequence"/>
</dbReference>
<proteinExistence type="predicted"/>
<evidence type="ECO:0000313" key="2">
    <source>
        <dbReference type="Proteomes" id="UP000187406"/>
    </source>
</evidence>
<reference evidence="2" key="1">
    <citation type="submission" date="2016-04" db="EMBL/GenBank/DDBJ databases">
        <title>Cephalotus genome sequencing.</title>
        <authorList>
            <person name="Fukushima K."/>
            <person name="Hasebe M."/>
            <person name="Fang X."/>
        </authorList>
    </citation>
    <scope>NUCLEOTIDE SEQUENCE [LARGE SCALE GENOMIC DNA]</scope>
    <source>
        <strain evidence="2">cv. St1</strain>
    </source>
</reference>
<sequence length="144" mass="16271">MGLHENYSSIRIQILMMSPSPYVGQTYSILSQEESHRGIMVGAPAQGDTPTAFYSNANAHRNKDDTIRCEHCNWTRHKNENCYRLIGYPHGHKFHKGKKGGNFNSANQKFTKGGDYTRKPMVNNNFADPSVQSEQHVSPITFTP</sequence>
<gene>
    <name evidence="1" type="ORF">CFOL_v3_05109</name>
</gene>
<organism evidence="1 2">
    <name type="scientific">Cephalotus follicularis</name>
    <name type="common">Albany pitcher plant</name>
    <dbReference type="NCBI Taxonomy" id="3775"/>
    <lineage>
        <taxon>Eukaryota</taxon>
        <taxon>Viridiplantae</taxon>
        <taxon>Streptophyta</taxon>
        <taxon>Embryophyta</taxon>
        <taxon>Tracheophyta</taxon>
        <taxon>Spermatophyta</taxon>
        <taxon>Magnoliopsida</taxon>
        <taxon>eudicotyledons</taxon>
        <taxon>Gunneridae</taxon>
        <taxon>Pentapetalae</taxon>
        <taxon>rosids</taxon>
        <taxon>fabids</taxon>
        <taxon>Oxalidales</taxon>
        <taxon>Cephalotaceae</taxon>
        <taxon>Cephalotus</taxon>
    </lineage>
</organism>
<keyword evidence="2" id="KW-1185">Reference proteome</keyword>
<protein>
    <submittedName>
        <fullName evidence="1">Uncharacterized protein</fullName>
    </submittedName>
</protein>
<dbReference type="InParanoid" id="A0A1Q3B1B3"/>
<accession>A0A1Q3B1B3</accession>
<name>A0A1Q3B1B3_CEPFO</name>
<dbReference type="OrthoDB" id="1002462at2759"/>